<dbReference type="InterPro" id="IPR050194">
    <property type="entry name" value="Glycosyltransferase_grp1"/>
</dbReference>
<evidence type="ECO:0000259" key="4">
    <source>
        <dbReference type="Pfam" id="PF00534"/>
    </source>
</evidence>
<keyword evidence="7" id="KW-1185">Reference proteome</keyword>
<dbReference type="RefSeq" id="WP_310019411.1">
    <property type="nucleotide sequence ID" value="NZ_JAVDUM010000006.1"/>
</dbReference>
<dbReference type="Gene3D" id="3.40.50.2000">
    <property type="entry name" value="Glycogen Phosphorylase B"/>
    <property type="match status" value="2"/>
</dbReference>
<dbReference type="Proteomes" id="UP001259347">
    <property type="component" value="Unassembled WGS sequence"/>
</dbReference>
<feature type="domain" description="Glycosyl transferase family 1" evidence="4">
    <location>
        <begin position="228"/>
        <end position="338"/>
    </location>
</feature>
<keyword evidence="2" id="KW-0328">Glycosyltransferase</keyword>
<keyword evidence="3" id="KW-0808">Transferase</keyword>
<evidence type="ECO:0000256" key="2">
    <source>
        <dbReference type="ARBA" id="ARBA00022676"/>
    </source>
</evidence>
<evidence type="ECO:0000256" key="3">
    <source>
        <dbReference type="ARBA" id="ARBA00022679"/>
    </source>
</evidence>
<dbReference type="CDD" id="cd03801">
    <property type="entry name" value="GT4_PimA-like"/>
    <property type="match status" value="1"/>
</dbReference>
<dbReference type="Pfam" id="PF00534">
    <property type="entry name" value="Glycos_transf_1"/>
    <property type="match status" value="1"/>
</dbReference>
<dbReference type="Pfam" id="PF13439">
    <property type="entry name" value="Glyco_transf_4"/>
    <property type="match status" value="1"/>
</dbReference>
<reference evidence="6 7" key="1">
    <citation type="submission" date="2023-07" db="EMBL/GenBank/DDBJ databases">
        <title>Sorghum-associated microbial communities from plants grown in Nebraska, USA.</title>
        <authorList>
            <person name="Schachtman D."/>
        </authorList>
    </citation>
    <scope>NUCLEOTIDE SEQUENCE [LARGE SCALE GENOMIC DNA]</scope>
    <source>
        <strain evidence="6 7">2980</strain>
    </source>
</reference>
<evidence type="ECO:0000313" key="6">
    <source>
        <dbReference type="EMBL" id="MDR6867034.1"/>
    </source>
</evidence>
<dbReference type="SUPFAM" id="SSF53756">
    <property type="entry name" value="UDP-Glycosyltransferase/glycogen phosphorylase"/>
    <property type="match status" value="1"/>
</dbReference>
<evidence type="ECO:0000313" key="7">
    <source>
        <dbReference type="Proteomes" id="UP001259347"/>
    </source>
</evidence>
<evidence type="ECO:0000256" key="1">
    <source>
        <dbReference type="ARBA" id="ARBA00021292"/>
    </source>
</evidence>
<evidence type="ECO:0000259" key="5">
    <source>
        <dbReference type="Pfam" id="PF13439"/>
    </source>
</evidence>
<dbReference type="InterPro" id="IPR001296">
    <property type="entry name" value="Glyco_trans_1"/>
</dbReference>
<accession>A0ABU1SBV4</accession>
<organism evidence="6 7">
    <name type="scientific">Microbacterium resistens</name>
    <dbReference type="NCBI Taxonomy" id="156977"/>
    <lineage>
        <taxon>Bacteria</taxon>
        <taxon>Bacillati</taxon>
        <taxon>Actinomycetota</taxon>
        <taxon>Actinomycetes</taxon>
        <taxon>Micrococcales</taxon>
        <taxon>Microbacteriaceae</taxon>
        <taxon>Microbacterium</taxon>
    </lineage>
</organism>
<name>A0ABU1SBV4_9MICO</name>
<protein>
    <recommendedName>
        <fullName evidence="1">D-inositol 3-phosphate glycosyltransferase</fullName>
    </recommendedName>
</protein>
<dbReference type="EMBL" id="JAVDUM010000006">
    <property type="protein sequence ID" value="MDR6867034.1"/>
    <property type="molecule type" value="Genomic_DNA"/>
</dbReference>
<gene>
    <name evidence="6" type="ORF">J2Y69_001633</name>
</gene>
<feature type="domain" description="Glycosyltransferase subfamily 4-like N-terminal" evidence="5">
    <location>
        <begin position="15"/>
        <end position="213"/>
    </location>
</feature>
<sequence>MHIVFFGDQHLESLGGAQVSMRLQRRYLERAGHTVTVVAPRMHGPRLAELRRTEPADPAYLDLPSLPITLDREYAMTWPGRRADRLLDRALASRPPVDLVHVQADFWGAFIGHRFAHRHGIPAVHTMHNRVDVGIAAVTPLHRPVLAALNSWRRRALRGIGDQPADGGGWGYLRGIAAESLAVTAPSGHFARRLEEHGVFRPVDVVWNGIDDDVLAEVLSAAPAERSPGRPRFVWLGRMSPEKRLLPFLEAVVASDVDAEVQIVGGGGQLRAAERIAARAVRPGIRFLGRLPYAGVLARMADADAVVQTSIGFETQGMTPFEAATLGTPTVVSDPDIAGELRGGLWAVPDAEGSEEARIAALARTLRVAADDIANGTAPAPDPEVAAMFRQSSRTAAMIEVYERVLRR</sequence>
<dbReference type="PANTHER" id="PTHR45947:SF3">
    <property type="entry name" value="SULFOQUINOVOSYL TRANSFERASE SQD2"/>
    <property type="match status" value="1"/>
</dbReference>
<dbReference type="PANTHER" id="PTHR45947">
    <property type="entry name" value="SULFOQUINOVOSYL TRANSFERASE SQD2"/>
    <property type="match status" value="1"/>
</dbReference>
<comment type="caution">
    <text evidence="6">The sequence shown here is derived from an EMBL/GenBank/DDBJ whole genome shotgun (WGS) entry which is preliminary data.</text>
</comment>
<dbReference type="InterPro" id="IPR028098">
    <property type="entry name" value="Glyco_trans_4-like_N"/>
</dbReference>
<proteinExistence type="predicted"/>